<dbReference type="GO" id="GO:0045211">
    <property type="term" value="C:postsynaptic membrane"/>
    <property type="evidence" value="ECO:0007669"/>
    <property type="project" value="TreeGrafter"/>
</dbReference>
<evidence type="ECO:0000256" key="10">
    <source>
        <dbReference type="ARBA" id="ARBA00022989"/>
    </source>
</evidence>
<name>A0A6P8XLZ7_DROAB</name>
<keyword evidence="13 21" id="KW-0407">Ion channel</keyword>
<evidence type="ECO:0000256" key="6">
    <source>
        <dbReference type="ARBA" id="ARBA00022826"/>
    </source>
</evidence>
<feature type="region of interest" description="Disordered" evidence="17">
    <location>
        <begin position="1147"/>
        <end position="1174"/>
    </location>
</feature>
<keyword evidence="2" id="KW-0813">Transport</keyword>
<feature type="domain" description="RCK N-terminal" evidence="19">
    <location>
        <begin position="804"/>
        <end position="948"/>
    </location>
</feature>
<keyword evidence="3" id="KW-0633">Potassium transport</keyword>
<dbReference type="GeneID" id="117574290"/>
<feature type="region of interest" description="Disordered" evidence="17">
    <location>
        <begin position="721"/>
        <end position="759"/>
    </location>
</feature>
<feature type="compositionally biased region" description="Polar residues" evidence="17">
    <location>
        <begin position="721"/>
        <end position="750"/>
    </location>
</feature>
<evidence type="ECO:0000256" key="3">
    <source>
        <dbReference type="ARBA" id="ARBA00022538"/>
    </source>
</evidence>
<keyword evidence="8" id="KW-0851">Voltage-gated channel</keyword>
<dbReference type="FunFam" id="1.10.287.70:FF:000015">
    <property type="entry name" value="Calcium-activated potassium channel subunit alpha-1 isoform X7"/>
    <property type="match status" value="1"/>
</dbReference>
<dbReference type="RefSeq" id="XP_034113978.1">
    <property type="nucleotide sequence ID" value="XM_034258087.2"/>
</dbReference>
<feature type="transmembrane region" description="Helical" evidence="18">
    <location>
        <begin position="166"/>
        <end position="184"/>
    </location>
</feature>
<keyword evidence="5 18" id="KW-0812">Transmembrane</keyword>
<dbReference type="Pfam" id="PF21014">
    <property type="entry name" value="Slowpoke_C"/>
    <property type="match status" value="1"/>
</dbReference>
<feature type="transmembrane region" description="Helical" evidence="18">
    <location>
        <begin position="127"/>
        <end position="145"/>
    </location>
</feature>
<dbReference type="InterPro" id="IPR048735">
    <property type="entry name" value="Slowpoke-like_C"/>
</dbReference>
<protein>
    <recommendedName>
        <fullName evidence="14">BK channel</fullName>
    </recommendedName>
    <alternativeName>
        <fullName evidence="15">Maxi K channel</fullName>
    </alternativeName>
</protein>
<keyword evidence="6" id="KW-0631">Potassium channel</keyword>
<evidence type="ECO:0000259" key="19">
    <source>
        <dbReference type="PROSITE" id="PS51201"/>
    </source>
</evidence>
<feature type="domain" description="RCK N-terminal" evidence="19">
    <location>
        <begin position="355"/>
        <end position="497"/>
    </location>
</feature>
<proteinExistence type="inferred from homology"/>
<comment type="similarity">
    <text evidence="16">Belongs to the potassium channel family. Calcium-activated (TC 1.A.1.3) subfamily. Slo sub-subfamily.</text>
</comment>
<dbReference type="Gene3D" id="3.40.50.720">
    <property type="entry name" value="NAD(P)-binding Rossmann-like Domain"/>
    <property type="match status" value="2"/>
</dbReference>
<dbReference type="GO" id="GO:0050804">
    <property type="term" value="P:modulation of chemical synaptic transmission"/>
    <property type="evidence" value="ECO:0007669"/>
    <property type="project" value="UniProtKB-ARBA"/>
</dbReference>
<evidence type="ECO:0000256" key="15">
    <source>
        <dbReference type="ARBA" id="ARBA00031999"/>
    </source>
</evidence>
<dbReference type="InterPro" id="IPR003148">
    <property type="entry name" value="RCK_N"/>
</dbReference>
<keyword evidence="11" id="KW-0406">Ion transport</keyword>
<comment type="subcellular location">
    <subcellularLocation>
        <location evidence="1">Membrane</location>
        <topology evidence="1">Multi-pass membrane protein</topology>
    </subcellularLocation>
</comment>
<dbReference type="GO" id="GO:0060072">
    <property type="term" value="F:large conductance calcium-activated potassium channel activity"/>
    <property type="evidence" value="ECO:0007669"/>
    <property type="project" value="TreeGrafter"/>
</dbReference>
<dbReference type="OrthoDB" id="10035564at2759"/>
<dbReference type="Pfam" id="PF03493">
    <property type="entry name" value="BK_channel_a"/>
    <property type="match status" value="1"/>
</dbReference>
<dbReference type="SUPFAM" id="SSF81324">
    <property type="entry name" value="Voltage-gated potassium channels"/>
    <property type="match status" value="1"/>
</dbReference>
<organism evidence="20 21">
    <name type="scientific">Drosophila albomicans</name>
    <name type="common">Fruit fly</name>
    <dbReference type="NCBI Taxonomy" id="7291"/>
    <lineage>
        <taxon>Eukaryota</taxon>
        <taxon>Metazoa</taxon>
        <taxon>Ecdysozoa</taxon>
        <taxon>Arthropoda</taxon>
        <taxon>Hexapoda</taxon>
        <taxon>Insecta</taxon>
        <taxon>Pterygota</taxon>
        <taxon>Neoptera</taxon>
        <taxon>Endopterygota</taxon>
        <taxon>Diptera</taxon>
        <taxon>Brachycera</taxon>
        <taxon>Muscomorpha</taxon>
        <taxon>Ephydroidea</taxon>
        <taxon>Drosophilidae</taxon>
        <taxon>Drosophila</taxon>
    </lineage>
</organism>
<dbReference type="PANTHER" id="PTHR10027">
    <property type="entry name" value="CALCIUM-ACTIVATED POTASSIUM CHANNEL ALPHA CHAIN"/>
    <property type="match status" value="1"/>
</dbReference>
<dbReference type="FunFam" id="1.20.120.350:FF:000035">
    <property type="entry name" value="Calcium-activated potassium channel slowpoke"/>
    <property type="match status" value="1"/>
</dbReference>
<dbReference type="Pfam" id="PF00520">
    <property type="entry name" value="Ion_trans"/>
    <property type="match status" value="1"/>
</dbReference>
<dbReference type="GO" id="GO:0009410">
    <property type="term" value="P:response to xenobiotic stimulus"/>
    <property type="evidence" value="ECO:0007669"/>
    <property type="project" value="UniProtKB-ARBA"/>
</dbReference>
<dbReference type="PROSITE" id="PS51201">
    <property type="entry name" value="RCK_N"/>
    <property type="match status" value="2"/>
</dbReference>
<keyword evidence="12 18" id="KW-0472">Membrane</keyword>
<evidence type="ECO:0000256" key="11">
    <source>
        <dbReference type="ARBA" id="ARBA00023065"/>
    </source>
</evidence>
<evidence type="ECO:0000256" key="17">
    <source>
        <dbReference type="SAM" id="MobiDB-lite"/>
    </source>
</evidence>
<keyword evidence="9" id="KW-0630">Potassium</keyword>
<dbReference type="SUPFAM" id="SSF51735">
    <property type="entry name" value="NAD(P)-binding Rossmann-fold domains"/>
    <property type="match status" value="1"/>
</dbReference>
<dbReference type="Pfam" id="PF22614">
    <property type="entry name" value="Slo-like_RCK"/>
    <property type="match status" value="2"/>
</dbReference>
<keyword evidence="20" id="KW-1185">Reference proteome</keyword>
<evidence type="ECO:0000256" key="14">
    <source>
        <dbReference type="ARBA" id="ARBA00029579"/>
    </source>
</evidence>
<gene>
    <name evidence="21" type="primary">LOC117574290</name>
</gene>
<dbReference type="InterPro" id="IPR005821">
    <property type="entry name" value="Ion_trans_dom"/>
</dbReference>
<feature type="transmembrane region" description="Helical" evidence="18">
    <location>
        <begin position="311"/>
        <end position="332"/>
    </location>
</feature>
<feature type="transmembrane region" description="Helical" evidence="18">
    <location>
        <begin position="48"/>
        <end position="72"/>
    </location>
</feature>
<evidence type="ECO:0000256" key="18">
    <source>
        <dbReference type="SAM" id="Phobius"/>
    </source>
</evidence>
<accession>A0A6P8XLZ7</accession>
<evidence type="ECO:0000256" key="1">
    <source>
        <dbReference type="ARBA" id="ARBA00004141"/>
    </source>
</evidence>
<evidence type="ECO:0000256" key="5">
    <source>
        <dbReference type="ARBA" id="ARBA00022692"/>
    </source>
</evidence>
<dbReference type="Gene3D" id="1.10.287.70">
    <property type="match status" value="1"/>
</dbReference>
<keyword evidence="7" id="KW-0106">Calcium</keyword>
<dbReference type="FunFam" id="3.40.50.720:FF:001832">
    <property type="entry name" value="Calcium-activated potassium channel slowpoke-like Protein"/>
    <property type="match status" value="1"/>
</dbReference>
<evidence type="ECO:0000256" key="2">
    <source>
        <dbReference type="ARBA" id="ARBA00022448"/>
    </source>
</evidence>
<reference evidence="21" key="1">
    <citation type="submission" date="2025-08" db="UniProtKB">
        <authorList>
            <consortium name="RefSeq"/>
        </authorList>
    </citation>
    <scope>IDENTIFICATION</scope>
    <source>
        <strain evidence="21">15112-1751.03</strain>
        <tissue evidence="21">Whole Adult</tissue>
    </source>
</reference>
<sequence>MASGLIGANITDMPNGMSGCDQSTVESLADDPTDSPFDADDCLKVRKYWCFLLSSIFTFLAGLLIVLLWRAFAFVCCRKEPDLGPNDPKQKEQKASRNKQEFEGTFMTEAKDWAGELISGQTTTGRILVVLVFILSIASLIIYFVDASSEEVERCQKWSNNITQQIDLAFNIFFMVYFFIRFIAASDKLWFMLEMYSFVDYFTIPPSFVSIYLDRTWIGLRFLRALRLMTVPDILQYLNVLKTSSSIRLAQLVSIFISVWLTAAGIIHLLENSGDPLDFNNAHRLSYWTCVYFLIVTMSTVGYGDVYCETVLGRTFLVFFLLVGLAVFASWIPEITELAAQRSKYGGTYSKDPRKRHIVVCGHITYESVSHFLKDFLHEDREDVDVEVVFLHRKPPDLELEGLFKRHFTTVEFFQGTIMNPIDLQRVKVHEADACLVLANKYCQDPDAEDAANIMRVISIKNYSDDIRVIIQLMQYHNKAYLLNIPSWDWKQGDDVICLAELKLGFIAQSCLAPGFSTMMANLFAMRSFKTSPEMQSWTNDYLRGTGMEMYTETLSPTFIGIPFAQATELCFSKLKLLLLAIEIKGAEEGADSKISINPRGAKIQANTQGFFIAQSADEVKRAWFYCKACHEDIKDETLIKKCKCKNLTVQPRSKFDDLGDITRDREDTNLLNRNVRRPNGTGNGAGGMHHMNNTASAAAVAAAAVKQVNKVKPTVNVNRQVEGQVISPSQYNRPTSRSSGTGTQNQNGGVSLPAGIADDQSKDFDFEKTEMKYDSTGMFHWSPAKSLEDCILDRNQAAMTVLNGHVVVCLFADPDSPLIGLRNLVMPLRASNFHYHELKHVVIVGSVDYIRREWKMLQNLPKISVLNGSPLSRADLRAVNVNLCDMCCILSAKVPSNDDPTLADKEAILASLNIKAMTFDDTIGVLSQRGPEFDNLSATAGSPIVLQRRGSVYGANVPMITELVNDSNVQFLDQDDDDDPDTELYLTQPFACGTAFAVSVLDSLMSTTYFNQNALTLIRSLITGGATPELELILAEGAGLRGGYSTVDSLSNRDRCRVGQISLYDGPLAQFGECGKYGDLFVAALKSYGMLCIGLYRFRDTSSSCDASSKRYVITNPPDDFSLLPTDQVFVLMQFDPGLEYKPPAVRVPAGGRGTNTQGSGVGGGGSNKDDNS</sequence>
<evidence type="ECO:0000256" key="4">
    <source>
        <dbReference type="ARBA" id="ARBA00022553"/>
    </source>
</evidence>
<evidence type="ECO:0000256" key="7">
    <source>
        <dbReference type="ARBA" id="ARBA00022837"/>
    </source>
</evidence>
<feature type="transmembrane region" description="Helical" evidence="18">
    <location>
        <begin position="249"/>
        <end position="270"/>
    </location>
</feature>
<dbReference type="InterPro" id="IPR036291">
    <property type="entry name" value="NAD(P)-bd_dom_sf"/>
</dbReference>
<dbReference type="PRINTS" id="PR00169">
    <property type="entry name" value="KCHANNEL"/>
</dbReference>
<feature type="transmembrane region" description="Helical" evidence="18">
    <location>
        <begin position="285"/>
        <end position="304"/>
    </location>
</feature>
<dbReference type="PANTHER" id="PTHR10027:SF33">
    <property type="entry name" value="CALCIUM-ACTIVATED POTASSIUM CHANNEL SUBUNIT ALPHA-1-RELATED"/>
    <property type="match status" value="1"/>
</dbReference>
<dbReference type="GO" id="GO:0034702">
    <property type="term" value="C:monoatomic ion channel complex"/>
    <property type="evidence" value="ECO:0007669"/>
    <property type="project" value="UniProtKB-KW"/>
</dbReference>
<keyword evidence="10 18" id="KW-1133">Transmembrane helix</keyword>
<dbReference type="PRINTS" id="PR01449">
    <property type="entry name" value="BKCHANNELA"/>
</dbReference>
<evidence type="ECO:0000313" key="21">
    <source>
        <dbReference type="RefSeq" id="XP_034113978.1"/>
    </source>
</evidence>
<dbReference type="Proteomes" id="UP000515160">
    <property type="component" value="Chromosome 2R"/>
</dbReference>
<evidence type="ECO:0000313" key="20">
    <source>
        <dbReference type="Proteomes" id="UP000515160"/>
    </source>
</evidence>
<dbReference type="InterPro" id="IPR047871">
    <property type="entry name" value="K_chnl_Slo-like"/>
</dbReference>
<feature type="transmembrane region" description="Helical" evidence="18">
    <location>
        <begin position="190"/>
        <end position="213"/>
    </location>
</feature>
<evidence type="ECO:0000256" key="13">
    <source>
        <dbReference type="ARBA" id="ARBA00023303"/>
    </source>
</evidence>
<evidence type="ECO:0000256" key="8">
    <source>
        <dbReference type="ARBA" id="ARBA00022882"/>
    </source>
</evidence>
<evidence type="ECO:0000256" key="9">
    <source>
        <dbReference type="ARBA" id="ARBA00022958"/>
    </source>
</evidence>
<keyword evidence="4" id="KW-0597">Phosphoprotein</keyword>
<dbReference type="AlphaFoldDB" id="A0A6P8XLZ7"/>
<evidence type="ECO:0000256" key="12">
    <source>
        <dbReference type="ARBA" id="ARBA00023136"/>
    </source>
</evidence>
<dbReference type="CTD" id="42940"/>
<dbReference type="InterPro" id="IPR003929">
    <property type="entry name" value="K_chnl_BK_asu"/>
</dbReference>
<evidence type="ECO:0000256" key="16">
    <source>
        <dbReference type="ARBA" id="ARBA00060897"/>
    </source>
</evidence>